<dbReference type="Proteomes" id="UP000035760">
    <property type="component" value="Unassembled WGS sequence"/>
</dbReference>
<dbReference type="OrthoDB" id="9801219at2"/>
<comment type="similarity">
    <text evidence="1 7 8">Belongs to the carbohydrate kinase PfkB family.</text>
</comment>
<dbReference type="PANTHER" id="PTHR46566">
    <property type="entry name" value="1-PHOSPHOFRUCTOKINASE-RELATED"/>
    <property type="match status" value="1"/>
</dbReference>
<comment type="caution">
    <text evidence="10">The sequence shown here is derived from an EMBL/GenBank/DDBJ whole genome shotgun (WGS) entry which is preliminary data.</text>
</comment>
<dbReference type="RefSeq" id="WP_048673471.1">
    <property type="nucleotide sequence ID" value="NZ_CBTJ020000043.1"/>
</dbReference>
<protein>
    <recommendedName>
        <fullName evidence="7">Phosphofructokinase</fullName>
    </recommendedName>
</protein>
<reference evidence="10" key="1">
    <citation type="submission" date="2013-07" db="EMBL/GenBank/DDBJ databases">
        <authorList>
            <person name="McIlroy S."/>
        </authorList>
    </citation>
    <scope>NUCLEOTIDE SEQUENCE [LARGE SCALE GENOMIC DNA]</scope>
    <source>
        <strain evidence="10">Run_A_D11</strain>
    </source>
</reference>
<dbReference type="NCBIfam" id="TIGR03168">
    <property type="entry name" value="1-PFK"/>
    <property type="match status" value="1"/>
</dbReference>
<evidence type="ECO:0000256" key="6">
    <source>
        <dbReference type="ARBA" id="ARBA00047745"/>
    </source>
</evidence>
<comment type="function">
    <text evidence="8">Catalyzes the ATP-dependent phosphorylation of fructose-l-phosphate to fructose-l,6-bisphosphate.</text>
</comment>
<name>W6M4V8_9GAMM</name>
<dbReference type="InterPro" id="IPR002173">
    <property type="entry name" value="Carboh/pur_kinase_PfkB_CS"/>
</dbReference>
<dbReference type="FunFam" id="3.40.1190.20:FF:000001">
    <property type="entry name" value="Phosphofructokinase"/>
    <property type="match status" value="1"/>
</dbReference>
<dbReference type="GO" id="GO:0005829">
    <property type="term" value="C:cytosol"/>
    <property type="evidence" value="ECO:0007669"/>
    <property type="project" value="TreeGrafter"/>
</dbReference>
<dbReference type="InterPro" id="IPR029056">
    <property type="entry name" value="Ribokinase-like"/>
</dbReference>
<evidence type="ECO:0000256" key="8">
    <source>
        <dbReference type="RuleBase" id="RU369061"/>
    </source>
</evidence>
<dbReference type="CDD" id="cd01164">
    <property type="entry name" value="FruK_PfkB_like"/>
    <property type="match status" value="1"/>
</dbReference>
<proteinExistence type="inferred from homology"/>
<comment type="catalytic activity">
    <reaction evidence="6 8">
        <text>beta-D-fructose 1-phosphate + ATP = beta-D-fructose 1,6-bisphosphate + ADP + H(+)</text>
        <dbReference type="Rhea" id="RHEA:14213"/>
        <dbReference type="ChEBI" id="CHEBI:15378"/>
        <dbReference type="ChEBI" id="CHEBI:30616"/>
        <dbReference type="ChEBI" id="CHEBI:32966"/>
        <dbReference type="ChEBI" id="CHEBI:138881"/>
        <dbReference type="ChEBI" id="CHEBI:456216"/>
        <dbReference type="EC" id="2.7.1.56"/>
    </reaction>
</comment>
<accession>W6M4V8</accession>
<keyword evidence="4 8" id="KW-0418">Kinase</keyword>
<evidence type="ECO:0000256" key="5">
    <source>
        <dbReference type="ARBA" id="ARBA00022840"/>
    </source>
</evidence>
<evidence type="ECO:0000313" key="10">
    <source>
        <dbReference type="EMBL" id="CDI02911.1"/>
    </source>
</evidence>
<keyword evidence="5 8" id="KW-0067">ATP-binding</keyword>
<dbReference type="Pfam" id="PF00294">
    <property type="entry name" value="PfkB"/>
    <property type="match status" value="1"/>
</dbReference>
<dbReference type="GO" id="GO:0005524">
    <property type="term" value="F:ATP binding"/>
    <property type="evidence" value="ECO:0007669"/>
    <property type="project" value="UniProtKB-UniRule"/>
</dbReference>
<dbReference type="PROSITE" id="PS00584">
    <property type="entry name" value="PFKB_KINASES_2"/>
    <property type="match status" value="1"/>
</dbReference>
<feature type="domain" description="Carbohydrate kinase PfkB" evidence="9">
    <location>
        <begin position="21"/>
        <end position="314"/>
    </location>
</feature>
<dbReference type="NCBIfam" id="TIGR03828">
    <property type="entry name" value="pfkB"/>
    <property type="match status" value="1"/>
</dbReference>
<dbReference type="GO" id="GO:0016052">
    <property type="term" value="P:carbohydrate catabolic process"/>
    <property type="evidence" value="ECO:0007669"/>
    <property type="project" value="UniProtKB-ARBA"/>
</dbReference>
<keyword evidence="2 7" id="KW-0808">Transferase</keyword>
<dbReference type="InterPro" id="IPR011611">
    <property type="entry name" value="PfkB_dom"/>
</dbReference>
<dbReference type="Gene3D" id="3.40.1190.20">
    <property type="match status" value="1"/>
</dbReference>
<reference evidence="10" key="2">
    <citation type="submission" date="2014-03" db="EMBL/GenBank/DDBJ databases">
        <title>Candidatus Competibacter-lineage genomes retrieved from metagenomes reveal functional metabolic diversity.</title>
        <authorList>
            <person name="McIlroy S.J."/>
            <person name="Albertsen M."/>
            <person name="Andresen E.K."/>
            <person name="Saunders A.M."/>
            <person name="Kristiansen R."/>
            <person name="Stokholm-Bjerregaard M."/>
            <person name="Nielsen K.L."/>
            <person name="Nielsen P.H."/>
        </authorList>
    </citation>
    <scope>NUCLEOTIDE SEQUENCE</scope>
    <source>
        <strain evidence="10">Run_A_D11</strain>
    </source>
</reference>
<dbReference type="PIRSF" id="PIRSF000535">
    <property type="entry name" value="1PFK/6PFK/LacC"/>
    <property type="match status" value="1"/>
</dbReference>
<dbReference type="PANTHER" id="PTHR46566:SF5">
    <property type="entry name" value="1-PHOSPHOFRUCTOKINASE"/>
    <property type="match status" value="1"/>
</dbReference>
<evidence type="ECO:0000256" key="4">
    <source>
        <dbReference type="ARBA" id="ARBA00022777"/>
    </source>
</evidence>
<dbReference type="InterPro" id="IPR017583">
    <property type="entry name" value="Tagatose/fructose_Pkinase"/>
</dbReference>
<dbReference type="AlphaFoldDB" id="W6M4V8"/>
<sequence length="330" mass="34501">MNPLQPLNPFAESPQVVTVALNPALDQTIEVAGITLGAVNRALRMQVDVGGKAVNVASCLSDFHIRTAVTGQIGRDNAALFEELFQRKKIANHCCYLDGLTRINSKLVDTVSGDTTDLNMPGPEFTSATAKDLLDQVLRRLDQLAGHVQWIVLSGSLPPGMPADTYATITRQVQAAGGAVVLDTSGAPLKAALAAGPKIVKPNRHELAELVGRPLDTLDALITTGRELLAATPAPDLVVVSLGEDGALFLNREQAVQALPIQMTVSSTVGAGDAMVAGLVAAQIEKLSLADTARLATAFAAAKLTRLGPHLPRPAEVRALAQQVSVSAIN</sequence>
<dbReference type="EMBL" id="CBTJ020000043">
    <property type="protein sequence ID" value="CDI02911.1"/>
    <property type="molecule type" value="Genomic_DNA"/>
</dbReference>
<keyword evidence="3 8" id="KW-0547">Nucleotide-binding</keyword>
<dbReference type="InterPro" id="IPR022463">
    <property type="entry name" value="1-PFruKinase"/>
</dbReference>
<organism evidence="10 11">
    <name type="scientific">Candidatus Competibacter denitrificans Run_A_D11</name>
    <dbReference type="NCBI Taxonomy" id="1400863"/>
    <lineage>
        <taxon>Bacteria</taxon>
        <taxon>Pseudomonadati</taxon>
        <taxon>Pseudomonadota</taxon>
        <taxon>Gammaproteobacteria</taxon>
        <taxon>Candidatus Competibacteraceae</taxon>
        <taxon>Candidatus Competibacter</taxon>
    </lineage>
</organism>
<dbReference type="GO" id="GO:0008662">
    <property type="term" value="F:1-phosphofructokinase activity"/>
    <property type="evidence" value="ECO:0007669"/>
    <property type="project" value="UniProtKB-UniRule"/>
</dbReference>
<evidence type="ECO:0000256" key="3">
    <source>
        <dbReference type="ARBA" id="ARBA00022741"/>
    </source>
</evidence>
<evidence type="ECO:0000256" key="1">
    <source>
        <dbReference type="ARBA" id="ARBA00010688"/>
    </source>
</evidence>
<dbReference type="STRING" id="1400863.BN873_360005"/>
<gene>
    <name evidence="10" type="ORF">BN873_360005</name>
</gene>
<evidence type="ECO:0000256" key="7">
    <source>
        <dbReference type="PIRNR" id="PIRNR000535"/>
    </source>
</evidence>
<evidence type="ECO:0000259" key="9">
    <source>
        <dbReference type="Pfam" id="PF00294"/>
    </source>
</evidence>
<dbReference type="GO" id="GO:0044281">
    <property type="term" value="P:small molecule metabolic process"/>
    <property type="evidence" value="ECO:0007669"/>
    <property type="project" value="UniProtKB-ARBA"/>
</dbReference>
<keyword evidence="11" id="KW-1185">Reference proteome</keyword>
<dbReference type="SUPFAM" id="SSF53613">
    <property type="entry name" value="Ribokinase-like"/>
    <property type="match status" value="1"/>
</dbReference>
<evidence type="ECO:0000313" key="11">
    <source>
        <dbReference type="Proteomes" id="UP000035760"/>
    </source>
</evidence>
<evidence type="ECO:0000256" key="2">
    <source>
        <dbReference type="ARBA" id="ARBA00022679"/>
    </source>
</evidence>